<dbReference type="Gene3D" id="3.40.50.2020">
    <property type="match status" value="1"/>
</dbReference>
<evidence type="ECO:0000259" key="2">
    <source>
        <dbReference type="Pfam" id="PF00156"/>
    </source>
</evidence>
<protein>
    <submittedName>
        <fullName evidence="4">ComF family protein</fullName>
    </submittedName>
</protein>
<organism evidence="4 5">
    <name type="scientific">Xanthobacter agilis</name>
    <dbReference type="NCBI Taxonomy" id="47492"/>
    <lineage>
        <taxon>Bacteria</taxon>
        <taxon>Pseudomonadati</taxon>
        <taxon>Pseudomonadota</taxon>
        <taxon>Alphaproteobacteria</taxon>
        <taxon>Hyphomicrobiales</taxon>
        <taxon>Xanthobacteraceae</taxon>
        <taxon>Xanthobacter</taxon>
    </lineage>
</organism>
<dbReference type="InterPro" id="IPR044005">
    <property type="entry name" value="DZR_2"/>
</dbReference>
<dbReference type="Pfam" id="PF18912">
    <property type="entry name" value="DZR_2"/>
    <property type="match status" value="1"/>
</dbReference>
<feature type="domain" description="Phosphoribosyltransferase" evidence="2">
    <location>
        <begin position="174"/>
        <end position="251"/>
    </location>
</feature>
<proteinExistence type="inferred from homology"/>
<evidence type="ECO:0000313" key="5">
    <source>
        <dbReference type="Proteomes" id="UP001241747"/>
    </source>
</evidence>
<accession>A0ABU0L826</accession>
<dbReference type="EMBL" id="JAUSVY010000001">
    <property type="protein sequence ID" value="MDQ0503300.1"/>
    <property type="molecule type" value="Genomic_DNA"/>
</dbReference>
<reference evidence="4 5" key="1">
    <citation type="submission" date="2023-07" db="EMBL/GenBank/DDBJ databases">
        <title>Genomic Encyclopedia of Type Strains, Phase IV (KMG-IV): sequencing the most valuable type-strain genomes for metagenomic binning, comparative biology and taxonomic classification.</title>
        <authorList>
            <person name="Goeker M."/>
        </authorList>
    </citation>
    <scope>NUCLEOTIDE SEQUENCE [LARGE SCALE GENOMIC DNA]</scope>
    <source>
        <strain evidence="4 5">DSM 3770</strain>
    </source>
</reference>
<dbReference type="Proteomes" id="UP001241747">
    <property type="component" value="Unassembled WGS sequence"/>
</dbReference>
<feature type="domain" description="Double zinc ribbon" evidence="3">
    <location>
        <begin position="22"/>
        <end position="70"/>
    </location>
</feature>
<dbReference type="InterPro" id="IPR029057">
    <property type="entry name" value="PRTase-like"/>
</dbReference>
<evidence type="ECO:0000313" key="4">
    <source>
        <dbReference type="EMBL" id="MDQ0503300.1"/>
    </source>
</evidence>
<gene>
    <name evidence="4" type="ORF">QOZ94_000070</name>
</gene>
<dbReference type="SUPFAM" id="SSF53271">
    <property type="entry name" value="PRTase-like"/>
    <property type="match status" value="1"/>
</dbReference>
<comment type="caution">
    <text evidence="4">The sequence shown here is derived from an EMBL/GenBank/DDBJ whole genome shotgun (WGS) entry which is preliminary data.</text>
</comment>
<dbReference type="PANTHER" id="PTHR47505:SF1">
    <property type="entry name" value="DNA UTILIZATION PROTEIN YHGH"/>
    <property type="match status" value="1"/>
</dbReference>
<comment type="similarity">
    <text evidence="1">Belongs to the ComF/GntX family.</text>
</comment>
<name>A0ABU0L826_XANAG</name>
<dbReference type="CDD" id="cd06223">
    <property type="entry name" value="PRTases_typeI"/>
    <property type="match status" value="1"/>
</dbReference>
<dbReference type="InterPro" id="IPR051910">
    <property type="entry name" value="ComF/GntX_DNA_util-trans"/>
</dbReference>
<dbReference type="PANTHER" id="PTHR47505">
    <property type="entry name" value="DNA UTILIZATION PROTEIN YHGH"/>
    <property type="match status" value="1"/>
</dbReference>
<keyword evidence="5" id="KW-1185">Reference proteome</keyword>
<evidence type="ECO:0000256" key="1">
    <source>
        <dbReference type="ARBA" id="ARBA00008007"/>
    </source>
</evidence>
<sequence>MDDVAFRLKRVGRAVRRLGAGVLSLALPHTCIACGRVTADAGGLCGACWSTLVFITPPYCARTGQPLPHDGGLAAPLLSAEAIDHPPAFDRARAAVVFTDVARQLVHNLKYADRLDVAAPMARLMALAGRDLVAEADLVVPVPLHPLRLWRRRFNQAALLARHLAPAGRLKIRTDLIKRRRPTPSQTRLGRSERRANVADAFAPCSDAASALPGRRILLVDDVYTTGATLDACARVLRRAGASHVDALTFARVVDFA</sequence>
<evidence type="ECO:0000259" key="3">
    <source>
        <dbReference type="Pfam" id="PF18912"/>
    </source>
</evidence>
<dbReference type="Pfam" id="PF00156">
    <property type="entry name" value="Pribosyltran"/>
    <property type="match status" value="1"/>
</dbReference>
<dbReference type="InterPro" id="IPR000836">
    <property type="entry name" value="PRTase_dom"/>
</dbReference>
<dbReference type="RefSeq" id="WP_237346068.1">
    <property type="nucleotide sequence ID" value="NZ_JABWGX010000015.1"/>
</dbReference>